<dbReference type="RefSeq" id="WP_122238216.1">
    <property type="nucleotide sequence ID" value="NZ_RDQM01000007.1"/>
</dbReference>
<comment type="caution">
    <text evidence="3">The sequence shown here is derived from an EMBL/GenBank/DDBJ whole genome shotgun (WGS) entry which is preliminary data.</text>
</comment>
<gene>
    <name evidence="3" type="ORF">EBQ26_06495</name>
</gene>
<dbReference type="SUPFAM" id="SSF55486">
    <property type="entry name" value="Metalloproteases ('zincins'), catalytic domain"/>
    <property type="match status" value="1"/>
</dbReference>
<protein>
    <submittedName>
        <fullName evidence="3">Peptidase M61</fullName>
    </submittedName>
</protein>
<evidence type="ECO:0000313" key="4">
    <source>
        <dbReference type="Proteomes" id="UP000267521"/>
    </source>
</evidence>
<evidence type="ECO:0000313" key="3">
    <source>
        <dbReference type="EMBL" id="RMW98505.1"/>
    </source>
</evidence>
<reference evidence="3 4" key="1">
    <citation type="submission" date="2018-10" db="EMBL/GenBank/DDBJ databases">
        <title>Comamonadaceae CDC group NO-1 genome sequencing and assembly.</title>
        <authorList>
            <person name="Bernier A.-M."/>
            <person name="Bernard K."/>
        </authorList>
    </citation>
    <scope>NUCLEOTIDE SEQUENCE [LARGE SCALE GENOMIC DNA]</scope>
    <source>
        <strain evidence="3 4">NML970147</strain>
    </source>
</reference>
<dbReference type="Pfam" id="PF17899">
    <property type="entry name" value="Peptidase_M61_N"/>
    <property type="match status" value="1"/>
</dbReference>
<accession>A0A3M6Q5U8</accession>
<evidence type="ECO:0000259" key="2">
    <source>
        <dbReference type="Pfam" id="PF17899"/>
    </source>
</evidence>
<dbReference type="InterPro" id="IPR024191">
    <property type="entry name" value="Peptidase_M61"/>
</dbReference>
<dbReference type="AlphaFoldDB" id="A0A3M6Q5U8"/>
<sequence length="614" mass="69225">MEAIHYVVHPADLHGHYFSVLLTITDPVPGQTVSLPVWIPGSYLVREFSRHLCSLEASQNGQAVSVQALSKNTWQIACQGSDAGTLQLSYRVYAFDNSVRAAWLDAARGFFNPTSLCLRVHGQEERPHGLTLREPVARSHWQVATALQPVDVDAQGFGSYVAVDYDELADSPVEIGSFWRGRFDVLGIPHEFVVAGALPSFDNERLLADTQAICETAMRFWHPEIKDDARGVVPHDRYVFMLNAVGNGYGGLEHRHSTALICKRSDLPSYEGVKTEESKLKEGYRTLLGLISHEYFHTWNVKRLRPSELARYDYEQENYTYMLWFFEGFTSYYDDLLLRRAERIDDGAYLHLLGKTLFQVIQTPGRTVQSVAEASFDAWVKYYRQDENTANATVSYYTKGALVALCLDLCLRQEGAATLDAVMRQLWNNSRGGPISEADVLAVLKQLSGRSWQREIDDWVHGRDELPVVELLKRAGIAVEFQAATWEQRLGILVEEGAGRIMVRRIQRLSPAERAGMAVGDEWLGVRLRRHADEITSDASITEETGAWRLHKLSELDDLLPSPQDEHVLEVLVARDARLLWCALDAPSAQSCLGEPRLRIADSESAYDWLLSRS</sequence>
<feature type="domain" description="Peptidase M61 N-terminal" evidence="2">
    <location>
        <begin position="5"/>
        <end position="176"/>
    </location>
</feature>
<dbReference type="InterPro" id="IPR027268">
    <property type="entry name" value="Peptidase_M4/M1_CTD_sf"/>
</dbReference>
<dbReference type="InterPro" id="IPR007963">
    <property type="entry name" value="Peptidase_M61_catalytic"/>
</dbReference>
<dbReference type="Gene3D" id="1.10.390.10">
    <property type="entry name" value="Neutral Protease Domain 2"/>
    <property type="match status" value="1"/>
</dbReference>
<evidence type="ECO:0000259" key="1">
    <source>
        <dbReference type="Pfam" id="PF05299"/>
    </source>
</evidence>
<dbReference type="Pfam" id="PF05299">
    <property type="entry name" value="Peptidase_M61"/>
    <property type="match status" value="1"/>
</dbReference>
<feature type="domain" description="Peptidase M61 catalytic" evidence="1">
    <location>
        <begin position="287"/>
        <end position="403"/>
    </location>
</feature>
<dbReference type="Proteomes" id="UP000267521">
    <property type="component" value="Unassembled WGS sequence"/>
</dbReference>
<proteinExistence type="predicted"/>
<dbReference type="Gene3D" id="2.60.40.3650">
    <property type="match status" value="1"/>
</dbReference>
<name>A0A3M6Q5U8_9BURK</name>
<dbReference type="InterPro" id="IPR040756">
    <property type="entry name" value="Peptidase_M61_N"/>
</dbReference>
<organism evidence="3 4">
    <name type="scientific">Allofranklinella schreckenbergeri</name>
    <dbReference type="NCBI Taxonomy" id="1076744"/>
    <lineage>
        <taxon>Bacteria</taxon>
        <taxon>Pseudomonadati</taxon>
        <taxon>Pseudomonadota</taxon>
        <taxon>Betaproteobacteria</taxon>
        <taxon>Burkholderiales</taxon>
        <taxon>Comamonadaceae</taxon>
        <taxon>Allofranklinella</taxon>
    </lineage>
</organism>
<dbReference type="PIRSF" id="PIRSF016493">
    <property type="entry name" value="Glycyl_aminpptds"/>
    <property type="match status" value="1"/>
</dbReference>
<dbReference type="EMBL" id="RDQM01000007">
    <property type="protein sequence ID" value="RMW98505.1"/>
    <property type="molecule type" value="Genomic_DNA"/>
</dbReference>